<protein>
    <submittedName>
        <fullName evidence="1">Uncharacterized protein</fullName>
    </submittedName>
</protein>
<gene>
    <name evidence="1" type="ORF">UY19_C0014G0020</name>
</gene>
<dbReference type="AlphaFoldDB" id="A0A0G1X4R3"/>
<evidence type="ECO:0000313" key="1">
    <source>
        <dbReference type="EMBL" id="KKU89420.1"/>
    </source>
</evidence>
<name>A0A0G1X4R3_9BACT</name>
<dbReference type="Proteomes" id="UP000033882">
    <property type="component" value="Unassembled WGS sequence"/>
</dbReference>
<dbReference type="EMBL" id="LCPB01000014">
    <property type="protein sequence ID" value="KKU89420.1"/>
    <property type="molecule type" value="Genomic_DNA"/>
</dbReference>
<proteinExistence type="predicted"/>
<reference evidence="1 2" key="1">
    <citation type="journal article" date="2015" name="Nature">
        <title>rRNA introns, odd ribosomes, and small enigmatic genomes across a large radiation of phyla.</title>
        <authorList>
            <person name="Brown C.T."/>
            <person name="Hug L.A."/>
            <person name="Thomas B.C."/>
            <person name="Sharon I."/>
            <person name="Castelle C.J."/>
            <person name="Singh A."/>
            <person name="Wilkins M.J."/>
            <person name="Williams K.H."/>
            <person name="Banfield J.F."/>
        </authorList>
    </citation>
    <scope>NUCLEOTIDE SEQUENCE [LARGE SCALE GENOMIC DNA]</scope>
</reference>
<comment type="caution">
    <text evidence="1">The sequence shown here is derived from an EMBL/GenBank/DDBJ whole genome shotgun (WGS) entry which is preliminary data.</text>
</comment>
<accession>A0A0G1X4R3</accession>
<evidence type="ECO:0000313" key="2">
    <source>
        <dbReference type="Proteomes" id="UP000033882"/>
    </source>
</evidence>
<organism evidence="1 2">
    <name type="scientific">Candidatus Wolfebacteria bacterium GW2011_GWA2_47_9b</name>
    <dbReference type="NCBI Taxonomy" id="1619005"/>
    <lineage>
        <taxon>Bacteria</taxon>
        <taxon>Candidatus Wolfeibacteriota</taxon>
    </lineage>
</organism>
<sequence length="66" mass="7050">MGTDELQGVGKSARESYYVYADQADRTPQYSKSPSLFVFLTQSNIIVSLGLLSIVTCANPSASSVS</sequence>